<feature type="compositionally biased region" description="Polar residues" evidence="1">
    <location>
        <begin position="56"/>
        <end position="68"/>
    </location>
</feature>
<evidence type="ECO:0000256" key="1">
    <source>
        <dbReference type="SAM" id="MobiDB-lite"/>
    </source>
</evidence>
<name>A0A3D8TR70_9LIST</name>
<sequence>MKLRNWISLGAAASVVLAVPVSVSAADGGTYQSNGVVEFVPSTGSTKPMNPDAPQENINPVDPTTPNGEPQPGTPGPLSIDYASSIDFGVNEISSRDETYYAKAQQFNQEGKDGGWTSNFVQVTDNRGTNAGWTLVVSQGGQFSNPDTQNKELVGAQIKFANSQAVSNAEGMEPPAVTDIVLDPAGAESPVMSAAAGKGAGSWIDKWGSVSDAPAKEGSEADPTKVNKAVSLFIPGKSAKDAVQYKTTLTWKLTDTPGNN</sequence>
<protein>
    <submittedName>
        <fullName evidence="4">Cell surface protein</fullName>
    </submittedName>
</protein>
<keyword evidence="2" id="KW-0732">Signal</keyword>
<accession>A0A3D8TR70</accession>
<dbReference type="Pfam" id="PF13731">
    <property type="entry name" value="WxL"/>
    <property type="match status" value="1"/>
</dbReference>
<feature type="signal peptide" evidence="2">
    <location>
        <begin position="1"/>
        <end position="25"/>
    </location>
</feature>
<evidence type="ECO:0000259" key="3">
    <source>
        <dbReference type="Pfam" id="PF13731"/>
    </source>
</evidence>
<feature type="chain" id="PRO_5017614773" evidence="2">
    <location>
        <begin position="26"/>
        <end position="260"/>
    </location>
</feature>
<feature type="region of interest" description="Disordered" evidence="1">
    <location>
        <begin position="42"/>
        <end position="79"/>
    </location>
</feature>
<dbReference type="Proteomes" id="UP000257055">
    <property type="component" value="Unassembled WGS sequence"/>
</dbReference>
<gene>
    <name evidence="4" type="ORF">UR08_09645</name>
</gene>
<dbReference type="RefSeq" id="WP_115753442.1">
    <property type="nucleotide sequence ID" value="NZ_LARY01000002.1"/>
</dbReference>
<evidence type="ECO:0000256" key="2">
    <source>
        <dbReference type="SAM" id="SignalP"/>
    </source>
</evidence>
<evidence type="ECO:0000313" key="4">
    <source>
        <dbReference type="EMBL" id="RDX01192.1"/>
    </source>
</evidence>
<reference evidence="5" key="1">
    <citation type="submission" date="2015-04" db="EMBL/GenBank/DDBJ databases">
        <authorList>
            <person name="Schardt J."/>
            <person name="Mueller-Herbst S."/>
            <person name="Scherer S."/>
            <person name="Huptas C."/>
        </authorList>
    </citation>
    <scope>NUCLEOTIDE SEQUENCE [LARGE SCALE GENOMIC DNA]</scope>
    <source>
        <strain evidence="5">Kiel-L1</strain>
    </source>
</reference>
<dbReference type="EMBL" id="LARY01000002">
    <property type="protein sequence ID" value="RDX01192.1"/>
    <property type="molecule type" value="Genomic_DNA"/>
</dbReference>
<evidence type="ECO:0000313" key="5">
    <source>
        <dbReference type="Proteomes" id="UP000257055"/>
    </source>
</evidence>
<comment type="caution">
    <text evidence="4">The sequence shown here is derived from an EMBL/GenBank/DDBJ whole genome shotgun (WGS) entry which is preliminary data.</text>
</comment>
<feature type="domain" description="WxL" evidence="3">
    <location>
        <begin position="28"/>
        <end position="257"/>
    </location>
</feature>
<dbReference type="AlphaFoldDB" id="A0A3D8TR70"/>
<organism evidence="4 5">
    <name type="scientific">Listeria kieliensis</name>
    <dbReference type="NCBI Taxonomy" id="1621700"/>
    <lineage>
        <taxon>Bacteria</taxon>
        <taxon>Bacillati</taxon>
        <taxon>Bacillota</taxon>
        <taxon>Bacilli</taxon>
        <taxon>Bacillales</taxon>
        <taxon>Listeriaceae</taxon>
        <taxon>Listeria</taxon>
    </lineage>
</organism>
<proteinExistence type="predicted"/>
<keyword evidence="5" id="KW-1185">Reference proteome</keyword>
<dbReference type="InterPro" id="IPR027994">
    <property type="entry name" value="WxL_dom"/>
</dbReference>